<name>A0ABM5U6R0_9GAMM</name>
<sequence>MLDHSSFILLVSSPAPHPISKIFSSFKGLRSSTISLPYSVTNLPIDLYDFGSYKLLLLMVC</sequence>
<protein>
    <submittedName>
        <fullName evidence="1">Uncharacterized protein</fullName>
    </submittedName>
</protein>
<accession>A0ABM5U6R0</accession>
<dbReference type="Proteomes" id="UP000035930">
    <property type="component" value="Chromosome"/>
</dbReference>
<gene>
    <name evidence="1" type="ORF">FNO190_1269</name>
</gene>
<organism evidence="1 2">
    <name type="scientific">Francisella orientalis</name>
    <dbReference type="NCBI Taxonomy" id="299583"/>
    <lineage>
        <taxon>Bacteria</taxon>
        <taxon>Pseudomonadati</taxon>
        <taxon>Pseudomonadota</taxon>
        <taxon>Gammaproteobacteria</taxon>
        <taxon>Thiotrichales</taxon>
        <taxon>Francisellaceae</taxon>
        <taxon>Francisella</taxon>
    </lineage>
</organism>
<proteinExistence type="predicted"/>
<evidence type="ECO:0000313" key="1">
    <source>
        <dbReference type="EMBL" id="AKN88930.1"/>
    </source>
</evidence>
<dbReference type="EMBL" id="CP011923">
    <property type="protein sequence ID" value="AKN88930.1"/>
    <property type="molecule type" value="Genomic_DNA"/>
</dbReference>
<evidence type="ECO:0000313" key="2">
    <source>
        <dbReference type="Proteomes" id="UP000035930"/>
    </source>
</evidence>
<keyword evidence="2" id="KW-1185">Reference proteome</keyword>
<reference evidence="1" key="1">
    <citation type="submission" date="2017-08" db="EMBL/GenBank/DDBJ databases">
        <title>Complete Genome Sequence of Francisella noatunensis subsp. orientalis strain FNO190.</title>
        <authorList>
            <person name="Pereira F.L."/>
            <person name="Goncalves L.A."/>
            <person name="Guilherme T.C."/>
            <person name="Soares S.C."/>
            <person name="Dorella F.A."/>
            <person name="Carvalho A.F."/>
            <person name="Leibowitz M.P."/>
            <person name="Leal C.A.G."/>
            <person name="Azevedo V.A.C."/>
            <person name="Figueiredo H.C.P."/>
        </authorList>
    </citation>
    <scope>NUCLEOTIDE SEQUENCE</scope>
    <source>
        <strain evidence="1">FNO190</strain>
    </source>
</reference>